<sequence length="228" mass="26035">MINNVKNIVFTILNKEKRGPITPTQLIDSCTRNQNRIYSGYFDSEIIRAKNRSAKGLANDSVKFYEQRLAPFFKEAEISISNELFALPSDHYFIDRRGVTCKCTSGDYINVDIVKMPIFKHETGSDIFPIGVITSDSIKVSPLTVIKIYVDYYKTPTDPKWTYTEVDDVAYFNASASDYQDFELHPSEENNLIMGILSDFGIVKRESDMVQLINSIKQAEENVKSRLL</sequence>
<gene>
    <name evidence="1" type="ORF">LCGC14_3042670</name>
</gene>
<proteinExistence type="predicted"/>
<dbReference type="EMBL" id="LAZR01063889">
    <property type="protein sequence ID" value="KKK58613.1"/>
    <property type="molecule type" value="Genomic_DNA"/>
</dbReference>
<organism evidence="1">
    <name type="scientific">marine sediment metagenome</name>
    <dbReference type="NCBI Taxonomy" id="412755"/>
    <lineage>
        <taxon>unclassified sequences</taxon>
        <taxon>metagenomes</taxon>
        <taxon>ecological metagenomes</taxon>
    </lineage>
</organism>
<dbReference type="AlphaFoldDB" id="A0A0F8WPL7"/>
<reference evidence="1" key="1">
    <citation type="journal article" date="2015" name="Nature">
        <title>Complex archaea that bridge the gap between prokaryotes and eukaryotes.</title>
        <authorList>
            <person name="Spang A."/>
            <person name="Saw J.H."/>
            <person name="Jorgensen S.L."/>
            <person name="Zaremba-Niedzwiedzka K."/>
            <person name="Martijn J."/>
            <person name="Lind A.E."/>
            <person name="van Eijk R."/>
            <person name="Schleper C."/>
            <person name="Guy L."/>
            <person name="Ettema T.J."/>
        </authorList>
    </citation>
    <scope>NUCLEOTIDE SEQUENCE</scope>
</reference>
<protein>
    <submittedName>
        <fullName evidence="1">Uncharacterized protein</fullName>
    </submittedName>
</protein>
<comment type="caution">
    <text evidence="1">The sequence shown here is derived from an EMBL/GenBank/DDBJ whole genome shotgun (WGS) entry which is preliminary data.</text>
</comment>
<name>A0A0F8WPL7_9ZZZZ</name>
<evidence type="ECO:0000313" key="1">
    <source>
        <dbReference type="EMBL" id="KKK58613.1"/>
    </source>
</evidence>
<accession>A0A0F8WPL7</accession>